<evidence type="ECO:0000313" key="5">
    <source>
        <dbReference type="Proteomes" id="UP001519535"/>
    </source>
</evidence>
<dbReference type="InterPro" id="IPR003743">
    <property type="entry name" value="Zf-RING_7"/>
</dbReference>
<name>A0ABS5RHV7_9MYCO</name>
<feature type="domain" description="C4-type zinc ribbon" evidence="2">
    <location>
        <begin position="204"/>
        <end position="237"/>
    </location>
</feature>
<gene>
    <name evidence="4" type="ORF">KIH27_08330</name>
</gene>
<organism evidence="4 5">
    <name type="scientific">Mycolicibacter acidiphilus</name>
    <dbReference type="NCBI Taxonomy" id="2835306"/>
    <lineage>
        <taxon>Bacteria</taxon>
        <taxon>Bacillati</taxon>
        <taxon>Actinomycetota</taxon>
        <taxon>Actinomycetes</taxon>
        <taxon>Mycobacteriales</taxon>
        <taxon>Mycobacteriaceae</taxon>
        <taxon>Mycolicibacter</taxon>
    </lineage>
</organism>
<proteinExistence type="predicted"/>
<dbReference type="InterPro" id="IPR056003">
    <property type="entry name" value="CT398_CC_hairpin"/>
</dbReference>
<dbReference type="EMBL" id="JAHCLR010000012">
    <property type="protein sequence ID" value="MBS9533592.1"/>
    <property type="molecule type" value="Genomic_DNA"/>
</dbReference>
<reference evidence="4 5" key="1">
    <citation type="submission" date="2021-05" db="EMBL/GenBank/DDBJ databases">
        <title>Mycobacterium acidophilum sp. nov., an extremely acid-tolerant member of the genus Mycobacterium.</title>
        <authorList>
            <person name="Xia J."/>
        </authorList>
    </citation>
    <scope>NUCLEOTIDE SEQUENCE [LARGE SCALE GENOMIC DNA]</scope>
    <source>
        <strain evidence="4 5">M1</strain>
    </source>
</reference>
<comment type="caution">
    <text evidence="4">The sequence shown here is derived from an EMBL/GenBank/DDBJ whole genome shotgun (WGS) entry which is preliminary data.</text>
</comment>
<dbReference type="Pfam" id="PF24481">
    <property type="entry name" value="CT398_CC"/>
    <property type="match status" value="1"/>
</dbReference>
<evidence type="ECO:0000259" key="2">
    <source>
        <dbReference type="Pfam" id="PF02591"/>
    </source>
</evidence>
<evidence type="ECO:0000313" key="4">
    <source>
        <dbReference type="EMBL" id="MBS9533592.1"/>
    </source>
</evidence>
<dbReference type="PANTHER" id="PTHR39082">
    <property type="entry name" value="PHOSPHOLIPASE C-BETA-2-RELATED"/>
    <property type="match status" value="1"/>
</dbReference>
<dbReference type="RefSeq" id="WP_214092468.1">
    <property type="nucleotide sequence ID" value="NZ_JAHCLR010000012.1"/>
</dbReference>
<sequence>MKADVWQQHSLLKLVDLDAELTRLAHRSTHLPEQQDYERIEVDQVAAGDRLAALQIALEDLDAQVARLEAEIDAVRQREERDRGLLDSGITNSKQVADLQHELETLERRQASLEDSQLELMEQRERLQADCDAESAVVDGLQNDLSAARQARDGALADIENTRGERSTRRDELAASIDAELLALYERQRAQGGVGAGQLRGTQCGACRIEIDRGQMARISAAPADDVLRCPECNAILLRVKDSA</sequence>
<keyword evidence="1" id="KW-0175">Coiled coil</keyword>
<keyword evidence="5" id="KW-1185">Reference proteome</keyword>
<dbReference type="Proteomes" id="UP001519535">
    <property type="component" value="Unassembled WGS sequence"/>
</dbReference>
<accession>A0ABS5RHV7</accession>
<evidence type="ECO:0000256" key="1">
    <source>
        <dbReference type="SAM" id="Coils"/>
    </source>
</evidence>
<feature type="coiled-coil region" evidence="1">
    <location>
        <begin position="51"/>
        <end position="144"/>
    </location>
</feature>
<dbReference type="Gene3D" id="1.10.287.1490">
    <property type="match status" value="1"/>
</dbReference>
<dbReference type="PANTHER" id="PTHR39082:SF1">
    <property type="entry name" value="SCAVENGER RECEPTOR CLASS A MEMBER 3"/>
    <property type="match status" value="1"/>
</dbReference>
<dbReference type="InterPro" id="IPR052376">
    <property type="entry name" value="Oxidative_Scav/Glycosyltrans"/>
</dbReference>
<feature type="domain" description="CT398-like coiled coil hairpin" evidence="3">
    <location>
        <begin position="14"/>
        <end position="193"/>
    </location>
</feature>
<evidence type="ECO:0000259" key="3">
    <source>
        <dbReference type="Pfam" id="PF24481"/>
    </source>
</evidence>
<protein>
    <submittedName>
        <fullName evidence="4">Zinc ribbon domain-containing protein</fullName>
    </submittedName>
</protein>
<dbReference type="Pfam" id="PF02591">
    <property type="entry name" value="Zn_ribbon_9"/>
    <property type="match status" value="1"/>
</dbReference>